<dbReference type="Pfam" id="PF00450">
    <property type="entry name" value="Peptidase_S10"/>
    <property type="match status" value="1"/>
</dbReference>
<evidence type="ECO:0000256" key="2">
    <source>
        <dbReference type="ARBA" id="ARBA00022645"/>
    </source>
</evidence>
<keyword evidence="3 5" id="KW-0645">Protease</keyword>
<dbReference type="OrthoDB" id="1022205at2759"/>
<sequence length="459" mass="51809">MAKTKGRTLYIGILNRGVLVLSYLQVSKTKFLHYVFTKSQNNPDKDPLVLWLNGGPGCSSLLGLFTELGPYLLSEDGSKLIKNPNAWNNNANVLFLESPAGVGYSYSTDGNLTTNDDETANYNYEALKQFFNKFPDFKGRPTIISGESYAGVYLPMLANVIINGQKNFQINFKGVLIGNGYLSRTLNINTMLSYARGHGLVDEGLWQSFSKECCNGCIDTCDIWAYVINRNTTCYNHSVVIFNQFSDCISNAYNIYLSCGVSTKSSQSLANNKLLRLFSRTPFMLKTLGSLLLEENKFENLKTQSEDESYDPAIIPCVDANILTNYMNLPKVRETLNIPKSLNNITWYECNDFKYDEQYDDMLKFMKNIIKAKVPVLAYYGDTDIVCNFLLGERFADQLGIKLLTPKNPWFFEKQIGGTVTEYDGFTLLTVRGVGHMLPEWAPERALYILTQFLNLTSI</sequence>
<dbReference type="GO" id="GO:0006508">
    <property type="term" value="P:proteolysis"/>
    <property type="evidence" value="ECO:0007669"/>
    <property type="project" value="UniProtKB-KW"/>
</dbReference>
<dbReference type="EMBL" id="CAJEWN010000013">
    <property type="protein sequence ID" value="CAD2133551.1"/>
    <property type="molecule type" value="Genomic_DNA"/>
</dbReference>
<organism evidence="6 7">
    <name type="scientific">Meloidogyne enterolobii</name>
    <name type="common">Root-knot nematode worm</name>
    <name type="synonym">Meloidogyne mayaguensis</name>
    <dbReference type="NCBI Taxonomy" id="390850"/>
    <lineage>
        <taxon>Eukaryota</taxon>
        <taxon>Metazoa</taxon>
        <taxon>Ecdysozoa</taxon>
        <taxon>Nematoda</taxon>
        <taxon>Chromadorea</taxon>
        <taxon>Rhabditida</taxon>
        <taxon>Tylenchina</taxon>
        <taxon>Tylenchomorpha</taxon>
        <taxon>Tylenchoidea</taxon>
        <taxon>Meloidogynidae</taxon>
        <taxon>Meloidogyninae</taxon>
        <taxon>Meloidogyne</taxon>
    </lineage>
</organism>
<dbReference type="PANTHER" id="PTHR11802">
    <property type="entry name" value="SERINE PROTEASE FAMILY S10 SERINE CARBOXYPEPTIDASE"/>
    <property type="match status" value="1"/>
</dbReference>
<dbReference type="InterPro" id="IPR029058">
    <property type="entry name" value="AB_hydrolase_fold"/>
</dbReference>
<evidence type="ECO:0000256" key="3">
    <source>
        <dbReference type="ARBA" id="ARBA00022670"/>
    </source>
</evidence>
<dbReference type="PRINTS" id="PR00724">
    <property type="entry name" value="CRBOXYPTASEC"/>
</dbReference>
<accession>A0A6V7TSW6</accession>
<dbReference type="FunFam" id="3.40.50.12670:FF:000002">
    <property type="entry name" value="Carboxypeptidase"/>
    <property type="match status" value="1"/>
</dbReference>
<dbReference type="GO" id="GO:1904715">
    <property type="term" value="P:negative regulation of chaperone-mediated autophagy"/>
    <property type="evidence" value="ECO:0007669"/>
    <property type="project" value="UniProtKB-ARBA"/>
</dbReference>
<dbReference type="AlphaFoldDB" id="A0A6V7TSW6"/>
<dbReference type="Gene3D" id="3.40.50.1820">
    <property type="entry name" value="alpha/beta hydrolase"/>
    <property type="match status" value="1"/>
</dbReference>
<dbReference type="PROSITE" id="PS00131">
    <property type="entry name" value="CARBOXYPEPT_SER_SER"/>
    <property type="match status" value="1"/>
</dbReference>
<name>A0A6V7TSW6_MELEN</name>
<proteinExistence type="inferred from homology"/>
<comment type="similarity">
    <text evidence="1 5">Belongs to the peptidase S10 family.</text>
</comment>
<dbReference type="FunFam" id="3.40.50.1820:FF:000335">
    <property type="entry name" value="Carboxypeptidase"/>
    <property type="match status" value="1"/>
</dbReference>
<dbReference type="InterPro" id="IPR001563">
    <property type="entry name" value="Peptidase_S10"/>
</dbReference>
<evidence type="ECO:0000256" key="4">
    <source>
        <dbReference type="ARBA" id="ARBA00022801"/>
    </source>
</evidence>
<dbReference type="GO" id="GO:0004185">
    <property type="term" value="F:serine-type carboxypeptidase activity"/>
    <property type="evidence" value="ECO:0007669"/>
    <property type="project" value="UniProtKB-UniRule"/>
</dbReference>
<evidence type="ECO:0000256" key="1">
    <source>
        <dbReference type="ARBA" id="ARBA00009431"/>
    </source>
</evidence>
<keyword evidence="2 5" id="KW-0121">Carboxypeptidase</keyword>
<dbReference type="Gene3D" id="3.40.50.12670">
    <property type="match status" value="1"/>
</dbReference>
<dbReference type="Proteomes" id="UP000580250">
    <property type="component" value="Unassembled WGS sequence"/>
</dbReference>
<dbReference type="EC" id="3.4.16.-" evidence="5"/>
<gene>
    <name evidence="6" type="ORF">MENT_LOCUS4079</name>
</gene>
<reference evidence="6 7" key="1">
    <citation type="submission" date="2020-08" db="EMBL/GenBank/DDBJ databases">
        <authorList>
            <person name="Koutsovoulos G."/>
            <person name="Danchin GJ E."/>
        </authorList>
    </citation>
    <scope>NUCLEOTIDE SEQUENCE [LARGE SCALE GENOMIC DNA]</scope>
</reference>
<dbReference type="PANTHER" id="PTHR11802:SF418">
    <property type="entry name" value="SERINE CARBOXYPEPTIDASE CTSA-1.1"/>
    <property type="match status" value="1"/>
</dbReference>
<protein>
    <recommendedName>
        <fullName evidence="5">Carboxypeptidase</fullName>
        <ecNumber evidence="5">3.4.16.-</ecNumber>
    </recommendedName>
</protein>
<evidence type="ECO:0000256" key="5">
    <source>
        <dbReference type="RuleBase" id="RU361156"/>
    </source>
</evidence>
<dbReference type="SUPFAM" id="SSF53474">
    <property type="entry name" value="alpha/beta-Hydrolases"/>
    <property type="match status" value="1"/>
</dbReference>
<evidence type="ECO:0000313" key="7">
    <source>
        <dbReference type="Proteomes" id="UP000580250"/>
    </source>
</evidence>
<dbReference type="InterPro" id="IPR018202">
    <property type="entry name" value="Ser_caboxypep_ser_AS"/>
</dbReference>
<comment type="caution">
    <text evidence="6">The sequence shown here is derived from an EMBL/GenBank/DDBJ whole genome shotgun (WGS) entry which is preliminary data.</text>
</comment>
<dbReference type="GO" id="GO:0031647">
    <property type="term" value="P:regulation of protein stability"/>
    <property type="evidence" value="ECO:0007669"/>
    <property type="project" value="UniProtKB-ARBA"/>
</dbReference>
<evidence type="ECO:0000313" key="6">
    <source>
        <dbReference type="EMBL" id="CAD2133551.1"/>
    </source>
</evidence>
<keyword evidence="4 5" id="KW-0378">Hydrolase</keyword>